<accession>B2ZXZ7</accession>
<protein>
    <submittedName>
        <fullName evidence="2">Uncharacterized protein</fullName>
    </submittedName>
</protein>
<feature type="region of interest" description="Disordered" evidence="1">
    <location>
        <begin position="82"/>
        <end position="103"/>
    </location>
</feature>
<organism evidence="2 3">
    <name type="scientific">Ralstonia phage phiRSL1</name>
    <dbReference type="NCBI Taxonomy" id="1980924"/>
    <lineage>
        <taxon>Viruses</taxon>
        <taxon>Duplodnaviria</taxon>
        <taxon>Heunggongvirae</taxon>
        <taxon>Uroviricota</taxon>
        <taxon>Caudoviricetes</taxon>
        <taxon>Mieseafarmvirus</taxon>
        <taxon>Mieseafarmvirus RSL1</taxon>
    </lineage>
</organism>
<dbReference type="RefSeq" id="YP_001950014.1">
    <property type="nucleotide sequence ID" value="NC_010811.2"/>
</dbReference>
<dbReference type="EMBL" id="AB366653">
    <property type="protein sequence ID" value="BAG41584.1"/>
    <property type="molecule type" value="Genomic_DNA"/>
</dbReference>
<dbReference type="Proteomes" id="UP000001034">
    <property type="component" value="Segment"/>
</dbReference>
<dbReference type="GeneID" id="6370011"/>
<name>B2ZXZ7_9CAUD</name>
<evidence type="ECO:0000256" key="1">
    <source>
        <dbReference type="SAM" id="MobiDB-lite"/>
    </source>
</evidence>
<dbReference type="KEGG" id="vg:6370011"/>
<sequence>MEQASIATSVNLIVGIQLKESAMALVRNVGKMPLHVGIIQEDGSKTTIRVMPSISRSVSLPPGSQIDPVWLALEGKDLRVFDDPKPVTATNDAPDVPTETDKE</sequence>
<evidence type="ECO:0000313" key="3">
    <source>
        <dbReference type="Proteomes" id="UP000001034"/>
    </source>
</evidence>
<proteinExistence type="predicted"/>
<keyword evidence="3" id="KW-1185">Reference proteome</keyword>
<evidence type="ECO:0000313" key="2">
    <source>
        <dbReference type="EMBL" id="BAG41584.1"/>
    </source>
</evidence>
<reference evidence="2 3" key="1">
    <citation type="journal article" date="2010" name="Virology">
        <title>A jumbo phage infecting the phytopathogen Ralstonia solanacearum defines a new lineage of the Myoviridae family.</title>
        <authorList>
            <person name="Yamada T."/>
            <person name="Satoh S."/>
            <person name="Ishikawa H."/>
            <person name="Fujiwara A."/>
            <person name="Kawasaki T."/>
            <person name="Fujie M."/>
            <person name="Ogata H."/>
        </authorList>
    </citation>
    <scope>NUCLEOTIDE SEQUENCE [LARGE SCALE GENOMIC DNA]</scope>
</reference>